<dbReference type="EMBL" id="CAJNOU010000070">
    <property type="protein sequence ID" value="CAF0846596.1"/>
    <property type="molecule type" value="Genomic_DNA"/>
</dbReference>
<evidence type="ECO:0000259" key="2">
    <source>
        <dbReference type="Pfam" id="PF02214"/>
    </source>
</evidence>
<dbReference type="InterPro" id="IPR011333">
    <property type="entry name" value="SKP1/BTB/POZ_sf"/>
</dbReference>
<reference evidence="3" key="1">
    <citation type="submission" date="2021-02" db="EMBL/GenBank/DDBJ databases">
        <authorList>
            <person name="Nowell W R."/>
        </authorList>
    </citation>
    <scope>NUCLEOTIDE SEQUENCE</scope>
</reference>
<name>A0A813VUG1_9BILA</name>
<dbReference type="Proteomes" id="UP000663889">
    <property type="component" value="Unassembled WGS sequence"/>
</dbReference>
<organism evidence="3 5">
    <name type="scientific">Rotaria sordida</name>
    <dbReference type="NCBI Taxonomy" id="392033"/>
    <lineage>
        <taxon>Eukaryota</taxon>
        <taxon>Metazoa</taxon>
        <taxon>Spiralia</taxon>
        <taxon>Gnathifera</taxon>
        <taxon>Rotifera</taxon>
        <taxon>Eurotatoria</taxon>
        <taxon>Bdelloidea</taxon>
        <taxon>Philodinida</taxon>
        <taxon>Philodinidae</taxon>
        <taxon>Rotaria</taxon>
    </lineage>
</organism>
<comment type="caution">
    <text evidence="3">The sequence shown here is derived from an EMBL/GenBank/DDBJ whole genome shotgun (WGS) entry which is preliminary data.</text>
</comment>
<evidence type="ECO:0000313" key="3">
    <source>
        <dbReference type="EMBL" id="CAF0846596.1"/>
    </source>
</evidence>
<dbReference type="Gene3D" id="2.60.120.920">
    <property type="match status" value="1"/>
</dbReference>
<dbReference type="PANTHER" id="PTHR14499">
    <property type="entry name" value="POTASSIUM CHANNEL TETRAMERIZATION DOMAIN-CONTAINING"/>
    <property type="match status" value="1"/>
</dbReference>
<dbReference type="SUPFAM" id="SSF54695">
    <property type="entry name" value="POZ domain"/>
    <property type="match status" value="1"/>
</dbReference>
<feature type="coiled-coil region" evidence="1">
    <location>
        <begin position="16"/>
        <end position="68"/>
    </location>
</feature>
<dbReference type="InterPro" id="IPR043136">
    <property type="entry name" value="B30.2/SPRY_sf"/>
</dbReference>
<evidence type="ECO:0000256" key="1">
    <source>
        <dbReference type="SAM" id="Coils"/>
    </source>
</evidence>
<proteinExistence type="predicted"/>
<dbReference type="InterPro" id="IPR003131">
    <property type="entry name" value="T1-type_BTB"/>
</dbReference>
<dbReference type="Proteomes" id="UP000663874">
    <property type="component" value="Unassembled WGS sequence"/>
</dbReference>
<dbReference type="PANTHER" id="PTHR14499:SF136">
    <property type="entry name" value="GH08630P"/>
    <property type="match status" value="1"/>
</dbReference>
<gene>
    <name evidence="4" type="ORF">FNK824_LOCUS21481</name>
    <name evidence="3" type="ORF">SEV965_LOCUS2888</name>
</gene>
<dbReference type="Pfam" id="PF02214">
    <property type="entry name" value="BTB_2"/>
    <property type="match status" value="1"/>
</dbReference>
<dbReference type="GO" id="GO:0051260">
    <property type="term" value="P:protein homooligomerization"/>
    <property type="evidence" value="ECO:0007669"/>
    <property type="project" value="InterPro"/>
</dbReference>
<evidence type="ECO:0000313" key="5">
    <source>
        <dbReference type="Proteomes" id="UP000663889"/>
    </source>
</evidence>
<feature type="domain" description="Potassium channel tetramerisation-type BTB" evidence="2">
    <location>
        <begin position="76"/>
        <end position="138"/>
    </location>
</feature>
<dbReference type="AlphaFoldDB" id="A0A813VUG1"/>
<accession>A0A813VUG1</accession>
<sequence length="349" mass="39564">MESSNSKLGNLIVQLHNRTNEAKEAFDQALTELERQRADNEKQYQEKLKQLAEERRKWDAEKATVERLVASASPIVNLNVGGETMSTSRATLTVAEGSLLATMFSGKWEDKLMKDTNGRIFLDYDPVLFKFILNQLRTWSDPSIKRVFRLPVGSEQSFLEFVRLLKFNEQYIDSERNTLTSAVKVVQSEQGQERFETVSSSTVQLTDNGQKCQNTVGNTWQYVLGTLSYSTGSHRIRLKLENGTSNILMGICSKSKPPTGPLFYDKSTTHGWFVHGYVMKNGQGSHPGWPQVNENDILELTINCDTRSLSILNERSRAQHNIEVNIDEAPFPWCLLIIFYNLGSQVSLV</sequence>
<protein>
    <recommendedName>
        <fullName evidence="2">Potassium channel tetramerisation-type BTB domain-containing protein</fullName>
    </recommendedName>
</protein>
<keyword evidence="1" id="KW-0175">Coiled coil</keyword>
<evidence type="ECO:0000313" key="4">
    <source>
        <dbReference type="EMBL" id="CAF3918469.1"/>
    </source>
</evidence>
<dbReference type="Gene3D" id="3.30.710.10">
    <property type="entry name" value="Potassium Channel Kv1.1, Chain A"/>
    <property type="match status" value="1"/>
</dbReference>
<dbReference type="EMBL" id="CAJOBE010004149">
    <property type="protein sequence ID" value="CAF3918469.1"/>
    <property type="molecule type" value="Genomic_DNA"/>
</dbReference>